<evidence type="ECO:0000256" key="4">
    <source>
        <dbReference type="ARBA" id="ARBA00022832"/>
    </source>
</evidence>
<evidence type="ECO:0000256" key="2">
    <source>
        <dbReference type="ARBA" id="ARBA00005005"/>
    </source>
</evidence>
<evidence type="ECO:0000256" key="7">
    <source>
        <dbReference type="ARBA" id="ARBA00023140"/>
    </source>
</evidence>
<dbReference type="GO" id="GO:0006635">
    <property type="term" value="P:fatty acid beta-oxidation"/>
    <property type="evidence" value="ECO:0007669"/>
    <property type="project" value="UniProtKB-UniPathway"/>
</dbReference>
<evidence type="ECO:0000256" key="5">
    <source>
        <dbReference type="ARBA" id="ARBA00022990"/>
    </source>
</evidence>
<dbReference type="FunFam" id="3.90.226.10:FF:000024">
    <property type="entry name" value="Delta3,5-delta2,4-dienoyl-CoA isomerase"/>
    <property type="match status" value="1"/>
</dbReference>
<evidence type="ECO:0000256" key="8">
    <source>
        <dbReference type="ARBA" id="ARBA00023235"/>
    </source>
</evidence>
<dbReference type="PANTHER" id="PTHR43149:SF1">
    <property type="entry name" value="DELTA(3,5)-DELTA(2,4)-DIENOYL-COA ISOMERASE, MITOCHONDRIAL"/>
    <property type="match status" value="1"/>
</dbReference>
<dbReference type="SUPFAM" id="SSF52096">
    <property type="entry name" value="ClpP/crotonase"/>
    <property type="match status" value="1"/>
</dbReference>
<dbReference type="Gene3D" id="1.10.12.10">
    <property type="entry name" value="Lyase 2-enoyl-coa Hydratase, Chain A, domain 2"/>
    <property type="match status" value="1"/>
</dbReference>
<keyword evidence="8" id="KW-0413">Isomerase</keyword>
<evidence type="ECO:0000256" key="6">
    <source>
        <dbReference type="ARBA" id="ARBA00023098"/>
    </source>
</evidence>
<dbReference type="GO" id="GO:0005777">
    <property type="term" value="C:peroxisome"/>
    <property type="evidence" value="ECO:0007669"/>
    <property type="project" value="UniProtKB-SubCell"/>
</dbReference>
<dbReference type="Gene3D" id="3.90.226.10">
    <property type="entry name" value="2-enoyl-CoA Hydratase, Chain A, domain 1"/>
    <property type="match status" value="1"/>
</dbReference>
<dbReference type="InterPro" id="IPR045002">
    <property type="entry name" value="Ech1-like"/>
</dbReference>
<organism evidence="10 11">
    <name type="scientific">Zingiber officinale</name>
    <name type="common">Ginger</name>
    <name type="synonym">Amomum zingiber</name>
    <dbReference type="NCBI Taxonomy" id="94328"/>
    <lineage>
        <taxon>Eukaryota</taxon>
        <taxon>Viridiplantae</taxon>
        <taxon>Streptophyta</taxon>
        <taxon>Embryophyta</taxon>
        <taxon>Tracheophyta</taxon>
        <taxon>Spermatophyta</taxon>
        <taxon>Magnoliopsida</taxon>
        <taxon>Liliopsida</taxon>
        <taxon>Zingiberales</taxon>
        <taxon>Zingiberaceae</taxon>
        <taxon>Zingiber</taxon>
    </lineage>
</organism>
<proteinExistence type="inferred from homology"/>
<sequence length="331" mass="35406">MNYCRHQKELFLILASAHDDPNIYLLAETLLTSGTETLRIAMADDEIEAAEAAAAELKRGFETLEVTQPDPSVPVYFLYLNRPAHRNALTPISFAELPRALALLDRLPSARAIVLTGRGPHFCAGIDLSSLASLASVPSDDRAVASELLRRRILALQSAISAVERCRKPVVAAIHGACIGGGVDLVAACDIRCCDEGAYFAVKEIDLALAADLGSLQRLPAIVGYGNATDMALTGRRVAAEEAKAMGLVTRVFPSSAALAAGVTDLARGLAEKSTVAMTGTKAVMLRSRDLTVDQGLEHVATWNAAMLMSRDLEEAVRAQIEKRKPKFSKL</sequence>
<keyword evidence="5" id="KW-0007">Acetylation</keyword>
<feature type="coiled-coil region" evidence="9">
    <location>
        <begin position="40"/>
        <end position="67"/>
    </location>
</feature>
<keyword evidence="11" id="KW-1185">Reference proteome</keyword>
<dbReference type="GO" id="GO:0051750">
    <property type="term" value="F:delta(3,5)-delta(2,4)-dienoyl-CoA isomerase activity"/>
    <property type="evidence" value="ECO:0007669"/>
    <property type="project" value="TreeGrafter"/>
</dbReference>
<evidence type="ECO:0000256" key="1">
    <source>
        <dbReference type="ARBA" id="ARBA00004275"/>
    </source>
</evidence>
<dbReference type="FunFam" id="1.10.12.10:FF:000004">
    <property type="entry name" value="Delta3,5-delta2,4-dienoyl-CoA isomerase"/>
    <property type="match status" value="1"/>
</dbReference>
<evidence type="ECO:0000313" key="10">
    <source>
        <dbReference type="EMBL" id="KAG6475452.1"/>
    </source>
</evidence>
<dbReference type="InterPro" id="IPR014748">
    <property type="entry name" value="Enoyl-CoA_hydra_C"/>
</dbReference>
<reference evidence="10 11" key="1">
    <citation type="submission" date="2020-08" db="EMBL/GenBank/DDBJ databases">
        <title>Plant Genome Project.</title>
        <authorList>
            <person name="Zhang R.-G."/>
        </authorList>
    </citation>
    <scope>NUCLEOTIDE SEQUENCE [LARGE SCALE GENOMIC DNA]</scope>
    <source>
        <tissue evidence="10">Rhizome</tissue>
    </source>
</reference>
<dbReference type="InterPro" id="IPR001753">
    <property type="entry name" value="Enoyl-CoA_hydra/iso"/>
</dbReference>
<name>A0A8J5EZ01_ZINOF</name>
<evidence type="ECO:0000256" key="9">
    <source>
        <dbReference type="SAM" id="Coils"/>
    </source>
</evidence>
<evidence type="ECO:0000313" key="11">
    <source>
        <dbReference type="Proteomes" id="UP000734854"/>
    </source>
</evidence>
<gene>
    <name evidence="10" type="ORF">ZIOFF_064672</name>
</gene>
<dbReference type="EMBL" id="JACMSC010000018">
    <property type="protein sequence ID" value="KAG6475452.1"/>
    <property type="molecule type" value="Genomic_DNA"/>
</dbReference>
<comment type="caution">
    <text evidence="10">The sequence shown here is derived from an EMBL/GenBank/DDBJ whole genome shotgun (WGS) entry which is preliminary data.</text>
</comment>
<dbReference type="AlphaFoldDB" id="A0A8J5EZ01"/>
<comment type="similarity">
    <text evidence="3">Belongs to the enoyl-CoA hydratase/isomerase family.</text>
</comment>
<dbReference type="Proteomes" id="UP000734854">
    <property type="component" value="Unassembled WGS sequence"/>
</dbReference>
<keyword evidence="6" id="KW-0443">Lipid metabolism</keyword>
<dbReference type="UniPathway" id="UPA00659"/>
<dbReference type="NCBIfam" id="NF004794">
    <property type="entry name" value="PRK06142.1"/>
    <property type="match status" value="1"/>
</dbReference>
<keyword evidence="9" id="KW-0175">Coiled coil</keyword>
<accession>A0A8J5EZ01</accession>
<comment type="subcellular location">
    <subcellularLocation>
        <location evidence="1">Peroxisome</location>
    </subcellularLocation>
</comment>
<protein>
    <submittedName>
        <fullName evidence="10">Uncharacterized protein</fullName>
    </submittedName>
</protein>
<dbReference type="Pfam" id="PF00378">
    <property type="entry name" value="ECH_1"/>
    <property type="match status" value="1"/>
</dbReference>
<comment type="pathway">
    <text evidence="2">Lipid metabolism; fatty acid beta-oxidation.</text>
</comment>
<evidence type="ECO:0000256" key="3">
    <source>
        <dbReference type="ARBA" id="ARBA00005254"/>
    </source>
</evidence>
<dbReference type="InterPro" id="IPR029045">
    <property type="entry name" value="ClpP/crotonase-like_dom_sf"/>
</dbReference>
<keyword evidence="4" id="KW-0276">Fatty acid metabolism</keyword>
<keyword evidence="7" id="KW-0576">Peroxisome</keyword>
<dbReference type="PANTHER" id="PTHR43149">
    <property type="entry name" value="ENOYL-COA HYDRATASE"/>
    <property type="match status" value="1"/>
</dbReference>
<dbReference type="CDD" id="cd06558">
    <property type="entry name" value="crotonase-like"/>
    <property type="match status" value="1"/>
</dbReference>